<keyword evidence="1" id="KW-0175">Coiled coil</keyword>
<dbReference type="Proteomes" id="UP001295684">
    <property type="component" value="Unassembled WGS sequence"/>
</dbReference>
<feature type="region of interest" description="Disordered" evidence="2">
    <location>
        <begin position="43"/>
        <end position="66"/>
    </location>
</feature>
<feature type="region of interest" description="Disordered" evidence="2">
    <location>
        <begin position="1"/>
        <end position="20"/>
    </location>
</feature>
<feature type="compositionally biased region" description="Basic and acidic residues" evidence="2">
    <location>
        <begin position="319"/>
        <end position="333"/>
    </location>
</feature>
<feature type="region of interest" description="Disordered" evidence="2">
    <location>
        <begin position="709"/>
        <end position="734"/>
    </location>
</feature>
<feature type="coiled-coil region" evidence="1">
    <location>
        <begin position="226"/>
        <end position="283"/>
    </location>
</feature>
<proteinExistence type="predicted"/>
<dbReference type="AlphaFoldDB" id="A0AAD2DB88"/>
<evidence type="ECO:0000313" key="3">
    <source>
        <dbReference type="EMBL" id="CAI2386330.1"/>
    </source>
</evidence>
<comment type="caution">
    <text evidence="3">The sequence shown here is derived from an EMBL/GenBank/DDBJ whole genome shotgun (WGS) entry which is preliminary data.</text>
</comment>
<feature type="region of interest" description="Disordered" evidence="2">
    <location>
        <begin position="319"/>
        <end position="338"/>
    </location>
</feature>
<evidence type="ECO:0000256" key="2">
    <source>
        <dbReference type="SAM" id="MobiDB-lite"/>
    </source>
</evidence>
<sequence>MFLYTFDADKPREETEHRGVHHNSVITRDDSSIGINIFTKNSKSSFMNDHSSDQNTPSMGNSHYVSHQGNQRNLMLMKEKSGASQERIGPLQHEFEEFVPSDNISQKSIPYPGNSLTTKNGYVTRNVMIGNQPAQSVSSYSSARGLNPLSALYNNQKSSLKNTTMTGNSNLIGGTMNSPSQGTFYYPKTLVKIALNHGHSSSQEISTPSQCKYCMDTSLKIDQLSVSLLKMKKSKEKLNIELLEKEGKIVIYEEKIHQLLTTIRTLEKKQRKQAKALMEMETKEVMDLAGKLSDDYTYLNYDESDPSLKKTDKRLSNKLRESQSLKPSVERKRSGNSKTKIMVIKPRIDKTVRVSSNLSRPSFGNNLNSSIKSNKVKMILERHRKLKKRSNADVFNPGETMDINRTKIKALSNQERRNKSRSDVSPNLTCGSFLKNTSQIITDNSQDQRSIGSIQSNSLEEEGQMSNANIRFHENPVMEESSTEDYQDTYKNSEIITNSEMTPLNDGKHFSYKRQSDPDMQNNFRMNAPRQVDISKLRGMADLTPMSDGLIEVQNLEKNAPLRSSTNRCMQELQLKKSKKIFKKGKYIKKEKSKVTAKGKRNLFNLKTSPKQYMTLEDPRMKARSNKSVEASNRLICNNTLSIKGSLDRAVADSDLNTYYNTIGAESSHGRNSAMTSHSNTQCYLKNSDGIVHNFQQVTDKIIKKQRKILSKPKRTTSNKENQIRSKVAYRTRK</sequence>
<evidence type="ECO:0000313" key="4">
    <source>
        <dbReference type="Proteomes" id="UP001295684"/>
    </source>
</evidence>
<dbReference type="EMBL" id="CAMPGE010028829">
    <property type="protein sequence ID" value="CAI2386330.1"/>
    <property type="molecule type" value="Genomic_DNA"/>
</dbReference>
<reference evidence="3" key="1">
    <citation type="submission" date="2023-07" db="EMBL/GenBank/DDBJ databases">
        <authorList>
            <consortium name="AG Swart"/>
            <person name="Singh M."/>
            <person name="Singh A."/>
            <person name="Seah K."/>
            <person name="Emmerich C."/>
        </authorList>
    </citation>
    <scope>NUCLEOTIDE SEQUENCE</scope>
    <source>
        <strain evidence="3">DP1</strain>
    </source>
</reference>
<protein>
    <submittedName>
        <fullName evidence="3">Uncharacterized protein</fullName>
    </submittedName>
</protein>
<feature type="compositionally biased region" description="Basic and acidic residues" evidence="2">
    <location>
        <begin position="7"/>
        <end position="18"/>
    </location>
</feature>
<accession>A0AAD2DB88</accession>
<organism evidence="3 4">
    <name type="scientific">Euplotes crassus</name>
    <dbReference type="NCBI Taxonomy" id="5936"/>
    <lineage>
        <taxon>Eukaryota</taxon>
        <taxon>Sar</taxon>
        <taxon>Alveolata</taxon>
        <taxon>Ciliophora</taxon>
        <taxon>Intramacronucleata</taxon>
        <taxon>Spirotrichea</taxon>
        <taxon>Hypotrichia</taxon>
        <taxon>Euplotida</taxon>
        <taxon>Euplotidae</taxon>
        <taxon>Moneuplotes</taxon>
    </lineage>
</organism>
<keyword evidence="4" id="KW-1185">Reference proteome</keyword>
<name>A0AAD2DB88_EUPCR</name>
<evidence type="ECO:0000256" key="1">
    <source>
        <dbReference type="SAM" id="Coils"/>
    </source>
</evidence>
<gene>
    <name evidence="3" type="ORF">ECRASSUSDP1_LOCUS27943</name>
</gene>